<keyword evidence="4" id="KW-0472">Membrane</keyword>
<protein>
    <recommendedName>
        <fullName evidence="5">LamG-like jellyroll fold domain-containing protein</fullName>
    </recommendedName>
</protein>
<feature type="transmembrane region" description="Helical" evidence="4">
    <location>
        <begin position="547"/>
        <end position="571"/>
    </location>
</feature>
<feature type="domain" description="LamG-like jellyroll fold" evidence="5">
    <location>
        <begin position="229"/>
        <end position="373"/>
    </location>
</feature>
<evidence type="ECO:0000256" key="4">
    <source>
        <dbReference type="SAM" id="Phobius"/>
    </source>
</evidence>
<dbReference type="SMART" id="SM00560">
    <property type="entry name" value="LamGL"/>
    <property type="match status" value="1"/>
</dbReference>
<evidence type="ECO:0000256" key="2">
    <source>
        <dbReference type="ARBA" id="ARBA00023157"/>
    </source>
</evidence>
<reference evidence="6 7" key="1">
    <citation type="submission" date="2015-10" db="EMBL/GenBank/DDBJ databases">
        <title>Draft genome sequence of pyrrolomycin-producing Streptomyces vitaminophilus.</title>
        <authorList>
            <person name="Graham D.E."/>
            <person name="Mahan K.M."/>
            <person name="Klingeman D.M."/>
            <person name="Hettich R.L."/>
            <person name="Parry R.J."/>
        </authorList>
    </citation>
    <scope>NUCLEOTIDE SEQUENCE [LARGE SCALE GENOMIC DNA]</scope>
    <source>
        <strain evidence="6 7">ATCC 31673</strain>
    </source>
</reference>
<dbReference type="RefSeq" id="WP_018383027.1">
    <property type="nucleotide sequence ID" value="NZ_LLZU01000035.1"/>
</dbReference>
<keyword evidence="4" id="KW-1133">Transmembrane helix</keyword>
<feature type="transmembrane region" description="Helical" evidence="4">
    <location>
        <begin position="591"/>
        <end position="613"/>
    </location>
</feature>
<evidence type="ECO:0000256" key="1">
    <source>
        <dbReference type="ARBA" id="ARBA00022729"/>
    </source>
</evidence>
<evidence type="ECO:0000313" key="7">
    <source>
        <dbReference type="Proteomes" id="UP000050867"/>
    </source>
</evidence>
<dbReference type="Gene3D" id="2.60.120.200">
    <property type="match status" value="2"/>
</dbReference>
<proteinExistence type="predicted"/>
<dbReference type="eggNOG" id="COG2931">
    <property type="taxonomic scope" value="Bacteria"/>
</dbReference>
<evidence type="ECO:0000256" key="3">
    <source>
        <dbReference type="SAM" id="MobiDB-lite"/>
    </source>
</evidence>
<sequence length="1082" mass="114581">MSTATANDATYVVLDLDGTSHVETAADLGVRLDGSAPFTVEAWIKLDVTATASLLSQEGAFSFGVAGPSLVLSVSGLPSVTSNPRVQPLTSSDWHHVAVTHASGTFRFYIDGRFNALQAVSGTGRPTGAPFLIGKDLQAHLRSLRVHNTDLSLDAVRAVMFGGADPATVVADLDFSVTPPVDRGPGHLPLRPGPGVRMTRCTPALALTGTAFAEPLGEHRVNPGGAQVDPYTVQAWLCVESTAQPEQAVLVNGDLEGMTGMALYLEHDPAAGGFRVVSQRGSSLSPTSSLRSTSLVKPDKWTNIATTFDGVLLTVYVDGQPAGAAAFGPVPLDSAHGEVQIGAGFTVDQPFATMPLQGHVSRLEVWSRALTAAEVLTHLHTPPADDAPGLEANYDFTTERMRDDLGDHPVGLADGATVGEHTEPATAGGPAPTGRPALTASPEPLSRVELEALRASIDPAALLREHGADLRRAMEADTAAVPGAEDRQRVHDAWQEVLDQIGRDPTALPFFLTTHLVDGHHVVLCHRRGETHVALQMPVTEIDECTMWKVVLVFIVVAGVLDALFAVRAYLSPNAVRYISNTVLGLPKLRVLLAVGTAATAAEIFALAAELYAHGILRQLLNMVLELGFWALIRIAVRLGLTLLGVGAADVIASLVATTATFILHYSNKPASCTPLPKVELTGIKFDHDPTGTAADALTIRRDRDTPVPQVQWTKDLTKPEESPAAYAVTRVANRAINIQAGFAATGPADAATSVQVKADGGGLLGPIDPFTVTFENGTSKPAYVTIPLNHHALASGGVRRQDITWTWSYRVPEGSWQPMATTAHRVYAVLDTPSLPWRPEPNGGTQQPWTDVLDLACQWAGGATTPGDAAAAITTRVNGSLGLTYDTDSGTSVYTSDDGYGQVFSCTAFLNELGNRPGGQGKKVNCTDCASIVTAFANVLGCNLKAFVMGSGSRTGFGCNKIQAIGHQDWAYPFANHAFAYHEVAWDGKGCFDDPLYDACLKVDGGTAPWDWTTASVQHLPTLPLRMTFEAGELAPDLPIPAPFTASSYRERLAANNLGGIPQCRPLGPWMGTQNGCRRVQ</sequence>
<dbReference type="Pfam" id="PF13385">
    <property type="entry name" value="Laminin_G_3"/>
    <property type="match status" value="2"/>
</dbReference>
<keyword evidence="4" id="KW-0812">Transmembrane</keyword>
<evidence type="ECO:0000313" key="6">
    <source>
        <dbReference type="EMBL" id="KRV47893.1"/>
    </source>
</evidence>
<keyword evidence="1" id="KW-0732">Signal</keyword>
<comment type="caution">
    <text evidence="6">The sequence shown here is derived from an EMBL/GenBank/DDBJ whole genome shotgun (WGS) entry which is preliminary data.</text>
</comment>
<feature type="region of interest" description="Disordered" evidence="3">
    <location>
        <begin position="414"/>
        <end position="441"/>
    </location>
</feature>
<evidence type="ECO:0000259" key="5">
    <source>
        <dbReference type="SMART" id="SM00560"/>
    </source>
</evidence>
<keyword evidence="2" id="KW-1015">Disulfide bond</keyword>
<dbReference type="InterPro" id="IPR006558">
    <property type="entry name" value="LamG-like"/>
</dbReference>
<organism evidence="6 7">
    <name type="scientific">Wenjunlia vitaminophila</name>
    <name type="common">Streptomyces vitaminophilus</name>
    <dbReference type="NCBI Taxonomy" id="76728"/>
    <lineage>
        <taxon>Bacteria</taxon>
        <taxon>Bacillati</taxon>
        <taxon>Actinomycetota</taxon>
        <taxon>Actinomycetes</taxon>
        <taxon>Kitasatosporales</taxon>
        <taxon>Streptomycetaceae</taxon>
        <taxon>Wenjunlia</taxon>
    </lineage>
</organism>
<dbReference type="Proteomes" id="UP000050867">
    <property type="component" value="Unassembled WGS sequence"/>
</dbReference>
<name>A0A0T6LPD0_WENVI</name>
<dbReference type="STRING" id="76728.AQ490_05930"/>
<keyword evidence="7" id="KW-1185">Reference proteome</keyword>
<dbReference type="AlphaFoldDB" id="A0A0T6LPD0"/>
<gene>
    <name evidence="6" type="ORF">AQ490_05930</name>
</gene>
<dbReference type="InterPro" id="IPR013320">
    <property type="entry name" value="ConA-like_dom_sf"/>
</dbReference>
<accession>A0A0T6LPD0</accession>
<dbReference type="SUPFAM" id="SSF49899">
    <property type="entry name" value="Concanavalin A-like lectins/glucanases"/>
    <property type="match status" value="2"/>
</dbReference>
<dbReference type="EMBL" id="LLZU01000035">
    <property type="protein sequence ID" value="KRV47893.1"/>
    <property type="molecule type" value="Genomic_DNA"/>
</dbReference>